<sequence length="203" mass="23008">MKLVASDGADARSALSSASAYRGSPTVRPNPEPVADAARIELIAALTTRFRAPMLQYFRRRLRLAEDAEELTQDLFVRLLRRRNLDDIDNIEVFLYVSAANLLKDYYRALSRRGQAQSIDDIELPSPDKDPSQQAMHQGEIDTLLDAVQALPPKCKIAFVMHRFDEVPHREIARRMGITVSMVEKHIATAMQHLRKRLNDSAQ</sequence>
<dbReference type="GO" id="GO:0006352">
    <property type="term" value="P:DNA-templated transcription initiation"/>
    <property type="evidence" value="ECO:0007669"/>
    <property type="project" value="InterPro"/>
</dbReference>
<evidence type="ECO:0000256" key="2">
    <source>
        <dbReference type="ARBA" id="ARBA00023015"/>
    </source>
</evidence>
<dbReference type="Pfam" id="PF08281">
    <property type="entry name" value="Sigma70_r4_2"/>
    <property type="match status" value="1"/>
</dbReference>
<dbReference type="KEGG" id="ssua:FPZ54_13415"/>
<accession>A0A518RHI6</accession>
<keyword evidence="3" id="KW-0731">Sigma factor</keyword>
<dbReference type="InterPro" id="IPR013249">
    <property type="entry name" value="RNA_pol_sigma70_r4_t2"/>
</dbReference>
<dbReference type="NCBIfam" id="TIGR02937">
    <property type="entry name" value="sigma70-ECF"/>
    <property type="match status" value="1"/>
</dbReference>
<dbReference type="GO" id="GO:0003677">
    <property type="term" value="F:DNA binding"/>
    <property type="evidence" value="ECO:0007669"/>
    <property type="project" value="InterPro"/>
</dbReference>
<name>A0A518RHI6_9SPHN</name>
<evidence type="ECO:0000259" key="6">
    <source>
        <dbReference type="Pfam" id="PF04542"/>
    </source>
</evidence>
<dbReference type="Gene3D" id="1.10.1740.10">
    <property type="match status" value="1"/>
</dbReference>
<dbReference type="AlphaFoldDB" id="A0A518RHI6"/>
<comment type="similarity">
    <text evidence="1">Belongs to the sigma-70 factor family. ECF subfamily.</text>
</comment>
<evidence type="ECO:0000256" key="1">
    <source>
        <dbReference type="ARBA" id="ARBA00010641"/>
    </source>
</evidence>
<dbReference type="InterPro" id="IPR014284">
    <property type="entry name" value="RNA_pol_sigma-70_dom"/>
</dbReference>
<keyword evidence="9" id="KW-1185">Reference proteome</keyword>
<feature type="domain" description="RNA polymerase sigma-70 region 2" evidence="6">
    <location>
        <begin position="49"/>
        <end position="112"/>
    </location>
</feature>
<dbReference type="Pfam" id="PF04542">
    <property type="entry name" value="Sigma70_r2"/>
    <property type="match status" value="1"/>
</dbReference>
<dbReference type="RefSeq" id="WP_145847977.1">
    <property type="nucleotide sequence ID" value="NZ_CP042239.1"/>
</dbReference>
<evidence type="ECO:0000256" key="5">
    <source>
        <dbReference type="SAM" id="MobiDB-lite"/>
    </source>
</evidence>
<dbReference type="Gene3D" id="1.10.10.10">
    <property type="entry name" value="Winged helix-like DNA-binding domain superfamily/Winged helix DNA-binding domain"/>
    <property type="match status" value="1"/>
</dbReference>
<gene>
    <name evidence="8" type="ORF">FPZ54_13415</name>
</gene>
<protein>
    <submittedName>
        <fullName evidence="8">Sigma-70 family RNA polymerase sigma factor</fullName>
    </submittedName>
</protein>
<feature type="domain" description="RNA polymerase sigma factor 70 region 4 type 2" evidence="7">
    <location>
        <begin position="143"/>
        <end position="194"/>
    </location>
</feature>
<proteinExistence type="inferred from homology"/>
<dbReference type="SUPFAM" id="SSF88946">
    <property type="entry name" value="Sigma2 domain of RNA polymerase sigma factors"/>
    <property type="match status" value="1"/>
</dbReference>
<evidence type="ECO:0000259" key="7">
    <source>
        <dbReference type="Pfam" id="PF08281"/>
    </source>
</evidence>
<feature type="region of interest" description="Disordered" evidence="5">
    <location>
        <begin position="118"/>
        <end position="137"/>
    </location>
</feature>
<evidence type="ECO:0000313" key="9">
    <source>
        <dbReference type="Proteomes" id="UP000318055"/>
    </source>
</evidence>
<evidence type="ECO:0000256" key="3">
    <source>
        <dbReference type="ARBA" id="ARBA00023082"/>
    </source>
</evidence>
<dbReference type="EMBL" id="CP042239">
    <property type="protein sequence ID" value="QDX26906.1"/>
    <property type="molecule type" value="Genomic_DNA"/>
</dbReference>
<dbReference type="InterPro" id="IPR039425">
    <property type="entry name" value="RNA_pol_sigma-70-like"/>
</dbReference>
<keyword evidence="2" id="KW-0805">Transcription regulation</keyword>
<organism evidence="8 9">
    <name type="scientific">Sphingomonas suaedae</name>
    <dbReference type="NCBI Taxonomy" id="2599297"/>
    <lineage>
        <taxon>Bacteria</taxon>
        <taxon>Pseudomonadati</taxon>
        <taxon>Pseudomonadota</taxon>
        <taxon>Alphaproteobacteria</taxon>
        <taxon>Sphingomonadales</taxon>
        <taxon>Sphingomonadaceae</taxon>
        <taxon>Sphingomonas</taxon>
    </lineage>
</organism>
<dbReference type="InterPro" id="IPR007627">
    <property type="entry name" value="RNA_pol_sigma70_r2"/>
</dbReference>
<dbReference type="Proteomes" id="UP000318055">
    <property type="component" value="Chromosome"/>
</dbReference>
<dbReference type="SUPFAM" id="SSF88659">
    <property type="entry name" value="Sigma3 and sigma4 domains of RNA polymerase sigma factors"/>
    <property type="match status" value="1"/>
</dbReference>
<evidence type="ECO:0000256" key="4">
    <source>
        <dbReference type="ARBA" id="ARBA00023163"/>
    </source>
</evidence>
<keyword evidence="4" id="KW-0804">Transcription</keyword>
<dbReference type="InterPro" id="IPR013325">
    <property type="entry name" value="RNA_pol_sigma_r2"/>
</dbReference>
<evidence type="ECO:0000313" key="8">
    <source>
        <dbReference type="EMBL" id="QDX26906.1"/>
    </source>
</evidence>
<dbReference type="GO" id="GO:0016987">
    <property type="term" value="F:sigma factor activity"/>
    <property type="evidence" value="ECO:0007669"/>
    <property type="project" value="UniProtKB-KW"/>
</dbReference>
<dbReference type="PANTHER" id="PTHR43133">
    <property type="entry name" value="RNA POLYMERASE ECF-TYPE SIGMA FACTO"/>
    <property type="match status" value="1"/>
</dbReference>
<dbReference type="OrthoDB" id="7620544at2"/>
<dbReference type="InterPro" id="IPR013324">
    <property type="entry name" value="RNA_pol_sigma_r3/r4-like"/>
</dbReference>
<reference evidence="8 9" key="1">
    <citation type="submission" date="2019-07" db="EMBL/GenBank/DDBJ databases">
        <title>Sphingomonas alkalisoli sp. nov., isolated from rhizosphere soil of Suaedae salsa.</title>
        <authorList>
            <person name="Zhang H."/>
            <person name="Xu L."/>
            <person name="Zhang J.-X."/>
            <person name="Sun J.-Q."/>
        </authorList>
    </citation>
    <scope>NUCLEOTIDE SEQUENCE [LARGE SCALE GENOMIC DNA]</scope>
    <source>
        <strain evidence="8 9">XS-10</strain>
    </source>
</reference>
<dbReference type="PANTHER" id="PTHR43133:SF63">
    <property type="entry name" value="RNA POLYMERASE SIGMA FACTOR FECI-RELATED"/>
    <property type="match status" value="1"/>
</dbReference>
<dbReference type="InterPro" id="IPR036388">
    <property type="entry name" value="WH-like_DNA-bd_sf"/>
</dbReference>